<protein>
    <recommendedName>
        <fullName evidence="2">Alginate export domain-containing protein</fullName>
    </recommendedName>
</protein>
<organism evidence="4 6">
    <name type="scientific">Colwellia hornerae</name>
    <dbReference type="NCBI Taxonomy" id="89402"/>
    <lineage>
        <taxon>Bacteria</taxon>
        <taxon>Pseudomonadati</taxon>
        <taxon>Pseudomonadota</taxon>
        <taxon>Gammaproteobacteria</taxon>
        <taxon>Alteromonadales</taxon>
        <taxon>Colwelliaceae</taxon>
        <taxon>Colwellia</taxon>
    </lineage>
</organism>
<feature type="chain" id="PRO_5023058875" description="Alginate export domain-containing protein" evidence="1">
    <location>
        <begin position="26"/>
        <end position="411"/>
    </location>
</feature>
<comment type="caution">
    <text evidence="4">The sequence shown here is derived from an EMBL/GenBank/DDBJ whole genome shotgun (WGS) entry which is preliminary data.</text>
</comment>
<sequence length="411" mass="44609">MTFTKTKLSLALIASAIISAPFAMADDAAFNSGIKKALADSKVNISLRARYEGVDEDGVNGAADKDATALTVKSRITLQTGDYKNWSLGLEVDNVTALVDDYNDLTFDYSGSDAVVADPEITDVNQAFLQYNTGKVKLTAGRQRILHNNQRFIGGVGWRQNEQTYDGYRIEYVANDALSLDYSYIYNANRIFGDDKKGDDLSGAFHFANAAYKINSAHKISAFAYVLDFDIAHAMSSSTYGALYHGKFGAVTVNLSAATQSDAGDNAVSYDANYYNAEIATDLGDFTLLAGLEVLGSDEGKAAFSTPFATLHKFQGFSDKFLNTGSSTGMKNGVEDTYITVKTKLAGVKLAATFHDLASNEGTIDYGTELDLVAAYTFKKNYNLLVKFARYSADQLSTDTSKLWIQVATKF</sequence>
<evidence type="ECO:0000313" key="6">
    <source>
        <dbReference type="Proteomes" id="UP000321917"/>
    </source>
</evidence>
<keyword evidence="5" id="KW-1185">Reference proteome</keyword>
<feature type="signal peptide" evidence="1">
    <location>
        <begin position="1"/>
        <end position="25"/>
    </location>
</feature>
<evidence type="ECO:0000313" key="4">
    <source>
        <dbReference type="EMBL" id="TWX66140.1"/>
    </source>
</evidence>
<dbReference type="RefSeq" id="WP_146799452.1">
    <property type="nucleotide sequence ID" value="NZ_VOLP01000012.1"/>
</dbReference>
<evidence type="ECO:0000256" key="1">
    <source>
        <dbReference type="SAM" id="SignalP"/>
    </source>
</evidence>
<proteinExistence type="predicted"/>
<dbReference type="OrthoDB" id="9767539at2"/>
<dbReference type="Pfam" id="PF13372">
    <property type="entry name" value="Alginate_exp"/>
    <property type="match status" value="1"/>
</dbReference>
<feature type="domain" description="Alginate export" evidence="2">
    <location>
        <begin position="43"/>
        <end position="230"/>
    </location>
</feature>
<dbReference type="Proteomes" id="UP000321917">
    <property type="component" value="Unassembled WGS sequence"/>
</dbReference>
<gene>
    <name evidence="3" type="ORF">ESZ26_09790</name>
    <name evidence="4" type="ORF">ESZ27_10935</name>
</gene>
<keyword evidence="1" id="KW-0732">Signal</keyword>
<dbReference type="Gene3D" id="2.40.160.10">
    <property type="entry name" value="Porin"/>
    <property type="match status" value="1"/>
</dbReference>
<dbReference type="AlphaFoldDB" id="A0A5C6QBU3"/>
<evidence type="ECO:0000313" key="5">
    <source>
        <dbReference type="Proteomes" id="UP000321525"/>
    </source>
</evidence>
<dbReference type="EMBL" id="VOLR01000012">
    <property type="protein sequence ID" value="TWX59254.1"/>
    <property type="molecule type" value="Genomic_DNA"/>
</dbReference>
<reference evidence="4 6" key="1">
    <citation type="submission" date="2019-07" db="EMBL/GenBank/DDBJ databases">
        <title>Genomes of sea-ice associated Colwellia species.</title>
        <authorList>
            <person name="Bowman J.P."/>
        </authorList>
    </citation>
    <scope>NUCLEOTIDE SEQUENCE [LARGE SCALE GENOMIC DNA]</scope>
    <source>
        <strain evidence="3 5">ACAM 607</strain>
        <strain evidence="4 6">IC036</strain>
    </source>
</reference>
<dbReference type="InterPro" id="IPR025388">
    <property type="entry name" value="Alginate_export_dom"/>
</dbReference>
<evidence type="ECO:0000313" key="3">
    <source>
        <dbReference type="EMBL" id="TWX59254.1"/>
    </source>
</evidence>
<dbReference type="EMBL" id="VOLQ01000019">
    <property type="protein sequence ID" value="TWX66140.1"/>
    <property type="molecule type" value="Genomic_DNA"/>
</dbReference>
<dbReference type="InterPro" id="IPR023614">
    <property type="entry name" value="Porin_dom_sf"/>
</dbReference>
<dbReference type="Proteomes" id="UP000321525">
    <property type="component" value="Unassembled WGS sequence"/>
</dbReference>
<accession>A0A5C6QBU3</accession>
<name>A0A5C6QBU3_9GAMM</name>
<evidence type="ECO:0000259" key="2">
    <source>
        <dbReference type="Pfam" id="PF13372"/>
    </source>
</evidence>